<dbReference type="InterPro" id="IPR014048">
    <property type="entry name" value="MethylDNA_cys_MeTrfase_DNA-bd"/>
</dbReference>
<dbReference type="EMBL" id="BAABKG010000007">
    <property type="protein sequence ID" value="GAA5156500.1"/>
    <property type="molecule type" value="Genomic_DNA"/>
</dbReference>
<dbReference type="Pfam" id="PF01035">
    <property type="entry name" value="DNA_binding_1"/>
    <property type="match status" value="1"/>
</dbReference>
<dbReference type="PANTHER" id="PTHR42942">
    <property type="entry name" value="6-O-METHYLGUANINE DNA METHYLTRANSFERASE"/>
    <property type="match status" value="1"/>
</dbReference>
<name>A0ABP9Q3Q6_9ACTN</name>
<dbReference type="CDD" id="cd06445">
    <property type="entry name" value="ATase"/>
    <property type="match status" value="1"/>
</dbReference>
<gene>
    <name evidence="3" type="ORF">GCM10023340_44560</name>
</gene>
<evidence type="ECO:0000313" key="3">
    <source>
        <dbReference type="EMBL" id="GAA5156500.1"/>
    </source>
</evidence>
<dbReference type="RefSeq" id="WP_425577064.1">
    <property type="nucleotide sequence ID" value="NZ_BAABKG010000007.1"/>
</dbReference>
<dbReference type="InterPro" id="IPR036217">
    <property type="entry name" value="MethylDNA_cys_MeTrfase_DNAb"/>
</dbReference>
<proteinExistence type="predicted"/>
<dbReference type="InterPro" id="IPR052520">
    <property type="entry name" value="ATL_DNA_repair"/>
</dbReference>
<dbReference type="InterPro" id="IPR036388">
    <property type="entry name" value="WH-like_DNA-bd_sf"/>
</dbReference>
<protein>
    <recommendedName>
        <fullName evidence="2">Methylated-DNA-[protein]-cysteine S-methyltransferase DNA binding domain-containing protein</fullName>
    </recommendedName>
</protein>
<reference evidence="4" key="1">
    <citation type="journal article" date="2019" name="Int. J. Syst. Evol. Microbiol.">
        <title>The Global Catalogue of Microorganisms (GCM) 10K type strain sequencing project: providing services to taxonomists for standard genome sequencing and annotation.</title>
        <authorList>
            <consortium name="The Broad Institute Genomics Platform"/>
            <consortium name="The Broad Institute Genome Sequencing Center for Infectious Disease"/>
            <person name="Wu L."/>
            <person name="Ma J."/>
        </authorList>
    </citation>
    <scope>NUCLEOTIDE SEQUENCE [LARGE SCALE GENOMIC DNA]</scope>
    <source>
        <strain evidence="4">JCM 18459</strain>
    </source>
</reference>
<evidence type="ECO:0000259" key="2">
    <source>
        <dbReference type="Pfam" id="PF01035"/>
    </source>
</evidence>
<dbReference type="Gene3D" id="1.10.10.10">
    <property type="entry name" value="Winged helix-like DNA-binding domain superfamily/Winged helix DNA-binding domain"/>
    <property type="match status" value="1"/>
</dbReference>
<sequence>MVRADEAYVETVLRIVESIPPGRVTTYGAIADLVGSGPRLVGNVMARHGAGVPWWRVVRADGSLPPSHHDEARPAYLAEGTPLRRSGLAVDLVAAFWPPEPSEPPEPPAAL</sequence>
<accession>A0ABP9Q3Q6</accession>
<evidence type="ECO:0000256" key="1">
    <source>
        <dbReference type="ARBA" id="ARBA00022763"/>
    </source>
</evidence>
<evidence type="ECO:0000313" key="4">
    <source>
        <dbReference type="Proteomes" id="UP001500221"/>
    </source>
</evidence>
<dbReference type="PANTHER" id="PTHR42942:SF1">
    <property type="entry name" value="ALKYLTRANSFERASE-LIKE PROTEIN 1"/>
    <property type="match status" value="1"/>
</dbReference>
<feature type="domain" description="Methylated-DNA-[protein]-cysteine S-methyltransferase DNA binding" evidence="2">
    <location>
        <begin position="10"/>
        <end position="71"/>
    </location>
</feature>
<dbReference type="SUPFAM" id="SSF46767">
    <property type="entry name" value="Methylated DNA-protein cysteine methyltransferase, C-terminal domain"/>
    <property type="match status" value="1"/>
</dbReference>
<comment type="caution">
    <text evidence="3">The sequence shown here is derived from an EMBL/GenBank/DDBJ whole genome shotgun (WGS) entry which is preliminary data.</text>
</comment>
<keyword evidence="1" id="KW-0227">DNA damage</keyword>
<dbReference type="Proteomes" id="UP001500221">
    <property type="component" value="Unassembled WGS sequence"/>
</dbReference>
<organism evidence="3 4">
    <name type="scientific">Nocardioides marinquilinus</name>
    <dbReference type="NCBI Taxonomy" id="1210400"/>
    <lineage>
        <taxon>Bacteria</taxon>
        <taxon>Bacillati</taxon>
        <taxon>Actinomycetota</taxon>
        <taxon>Actinomycetes</taxon>
        <taxon>Propionibacteriales</taxon>
        <taxon>Nocardioidaceae</taxon>
        <taxon>Nocardioides</taxon>
    </lineage>
</organism>
<keyword evidence="4" id="KW-1185">Reference proteome</keyword>